<keyword evidence="2" id="KW-0255">Endonuclease</keyword>
<gene>
    <name evidence="2" type="ORF">QQ008_06555</name>
</gene>
<evidence type="ECO:0000313" key="3">
    <source>
        <dbReference type="Proteomes" id="UP001172082"/>
    </source>
</evidence>
<keyword evidence="2" id="KW-0378">Hydrolase</keyword>
<dbReference type="InterPro" id="IPR036691">
    <property type="entry name" value="Endo/exonu/phosph_ase_sf"/>
</dbReference>
<dbReference type="PANTHER" id="PTHR14859">
    <property type="entry name" value="CALCOFLUOR WHITE HYPERSENSITIVE PROTEIN PRECURSOR"/>
    <property type="match status" value="1"/>
</dbReference>
<feature type="domain" description="Endonuclease/exonuclease/phosphatase" evidence="1">
    <location>
        <begin position="42"/>
        <end position="298"/>
    </location>
</feature>
<dbReference type="InterPro" id="IPR051916">
    <property type="entry name" value="GPI-anchor_lipid_remodeler"/>
</dbReference>
<dbReference type="InterPro" id="IPR005135">
    <property type="entry name" value="Endo/exonuclease/phosphatase"/>
</dbReference>
<dbReference type="PANTHER" id="PTHR14859:SF1">
    <property type="entry name" value="PGAP2-INTERACTING PROTEIN"/>
    <property type="match status" value="1"/>
</dbReference>
<dbReference type="RefSeq" id="WP_346751041.1">
    <property type="nucleotide sequence ID" value="NZ_JAUJEA010000002.1"/>
</dbReference>
<protein>
    <submittedName>
        <fullName evidence="2">Endonuclease/exonuclease/phosphatase family protein</fullName>
    </submittedName>
</protein>
<dbReference type="Gene3D" id="3.60.10.10">
    <property type="entry name" value="Endonuclease/exonuclease/phosphatase"/>
    <property type="match status" value="1"/>
</dbReference>
<organism evidence="2 3">
    <name type="scientific">Splendidivirga corallicola</name>
    <dbReference type="NCBI Taxonomy" id="3051826"/>
    <lineage>
        <taxon>Bacteria</taxon>
        <taxon>Pseudomonadati</taxon>
        <taxon>Bacteroidota</taxon>
        <taxon>Cytophagia</taxon>
        <taxon>Cytophagales</taxon>
        <taxon>Splendidivirgaceae</taxon>
        <taxon>Splendidivirga</taxon>
    </lineage>
</organism>
<name>A0ABT8KJX3_9BACT</name>
<dbReference type="GO" id="GO:0004519">
    <property type="term" value="F:endonuclease activity"/>
    <property type="evidence" value="ECO:0007669"/>
    <property type="project" value="UniProtKB-KW"/>
</dbReference>
<accession>A0ABT8KJX3</accession>
<dbReference type="Pfam" id="PF03372">
    <property type="entry name" value="Exo_endo_phos"/>
    <property type="match status" value="1"/>
</dbReference>
<evidence type="ECO:0000259" key="1">
    <source>
        <dbReference type="Pfam" id="PF03372"/>
    </source>
</evidence>
<evidence type="ECO:0000313" key="2">
    <source>
        <dbReference type="EMBL" id="MDN5201011.1"/>
    </source>
</evidence>
<sequence length="308" mass="35169">MTLARLPLQLSFFFIPLFLMVSFSPRKPDQQTPDPEGSLKVMTYNIWNGFDWGKDLERRDKVVAWIRNIDPDVLALQELCGYNEEKLKKEALKWGHPYTVILKSDGYPVGLTSKKPITVKERALEGLWHGMLHCETFGVDFFVVHLSPADCDFRLKEANIITNKIKDSNANDYIILGDFNAHSPFDGDMLKQNKSLLAKYSKRKPDDKYSNLRLGEFDYSVISTFQGLPAIDICQKFINPADRYSFPTPALIGTYRTAESVGKTRERIDYILASPEVAKAAVRAQIFNGEVTSLFSDHYPVMAEFFFK</sequence>
<dbReference type="SUPFAM" id="SSF56219">
    <property type="entry name" value="DNase I-like"/>
    <property type="match status" value="1"/>
</dbReference>
<keyword evidence="2" id="KW-0540">Nuclease</keyword>
<comment type="caution">
    <text evidence="2">The sequence shown here is derived from an EMBL/GenBank/DDBJ whole genome shotgun (WGS) entry which is preliminary data.</text>
</comment>
<keyword evidence="3" id="KW-1185">Reference proteome</keyword>
<proteinExistence type="predicted"/>
<dbReference type="EMBL" id="JAUJEA010000002">
    <property type="protein sequence ID" value="MDN5201011.1"/>
    <property type="molecule type" value="Genomic_DNA"/>
</dbReference>
<dbReference type="Proteomes" id="UP001172082">
    <property type="component" value="Unassembled WGS sequence"/>
</dbReference>
<reference evidence="2" key="1">
    <citation type="submission" date="2023-06" db="EMBL/GenBank/DDBJ databases">
        <title>Genomic of Parafulvivirga corallium.</title>
        <authorList>
            <person name="Wang G."/>
        </authorList>
    </citation>
    <scope>NUCLEOTIDE SEQUENCE</scope>
    <source>
        <strain evidence="2">BMA10</strain>
    </source>
</reference>